<keyword evidence="4" id="KW-1185">Reference proteome</keyword>
<reference evidence="3 4" key="1">
    <citation type="journal article" date="2020" name="BMC Genomics">
        <title>Correction to: Identification and distribution of gene clusters required for synthesis of sphingolipid metabolism inhibitors in diverse species of the filamentous fungus Fusarium.</title>
        <authorList>
            <person name="Kim H.S."/>
            <person name="Lohmar J.M."/>
            <person name="Busman M."/>
            <person name="Brown D.W."/>
            <person name="Naumann T.A."/>
            <person name="Divon H.H."/>
            <person name="Lysoe E."/>
            <person name="Uhlig S."/>
            <person name="Proctor R.H."/>
        </authorList>
    </citation>
    <scope>NUCLEOTIDE SEQUENCE [LARGE SCALE GENOMIC DNA]</scope>
    <source>
        <strain evidence="3 4">NRRL 25214</strain>
    </source>
</reference>
<feature type="region of interest" description="Disordered" evidence="1">
    <location>
        <begin position="34"/>
        <end position="114"/>
    </location>
</feature>
<feature type="transmembrane region" description="Helical" evidence="2">
    <location>
        <begin position="370"/>
        <end position="393"/>
    </location>
</feature>
<feature type="transmembrane region" description="Helical" evidence="2">
    <location>
        <begin position="211"/>
        <end position="233"/>
    </location>
</feature>
<dbReference type="EMBL" id="JABEVY010000190">
    <property type="protein sequence ID" value="KAF5243566.1"/>
    <property type="molecule type" value="Genomic_DNA"/>
</dbReference>
<feature type="transmembrane region" description="Helical" evidence="2">
    <location>
        <begin position="133"/>
        <end position="151"/>
    </location>
</feature>
<evidence type="ECO:0000313" key="4">
    <source>
        <dbReference type="Proteomes" id="UP000573603"/>
    </source>
</evidence>
<dbReference type="Proteomes" id="UP000573603">
    <property type="component" value="Unassembled WGS sequence"/>
</dbReference>
<feature type="compositionally biased region" description="Basic and acidic residues" evidence="1">
    <location>
        <begin position="36"/>
        <end position="98"/>
    </location>
</feature>
<protein>
    <submittedName>
        <fullName evidence="3">Uncharacterized protein</fullName>
    </submittedName>
</protein>
<dbReference type="AlphaFoldDB" id="A0A8H4ZBC1"/>
<gene>
    <name evidence="3" type="ORF">FANTH_8145</name>
</gene>
<feature type="transmembrane region" description="Helical" evidence="2">
    <location>
        <begin position="240"/>
        <end position="258"/>
    </location>
</feature>
<proteinExistence type="predicted"/>
<organism evidence="3 4">
    <name type="scientific">Fusarium anthophilum</name>
    <dbReference type="NCBI Taxonomy" id="48485"/>
    <lineage>
        <taxon>Eukaryota</taxon>
        <taxon>Fungi</taxon>
        <taxon>Dikarya</taxon>
        <taxon>Ascomycota</taxon>
        <taxon>Pezizomycotina</taxon>
        <taxon>Sordariomycetes</taxon>
        <taxon>Hypocreomycetidae</taxon>
        <taxon>Hypocreales</taxon>
        <taxon>Nectriaceae</taxon>
        <taxon>Fusarium</taxon>
        <taxon>Fusarium fujikuroi species complex</taxon>
    </lineage>
</organism>
<evidence type="ECO:0000313" key="3">
    <source>
        <dbReference type="EMBL" id="KAF5243566.1"/>
    </source>
</evidence>
<name>A0A8H4ZBC1_9HYPO</name>
<keyword evidence="2" id="KW-0812">Transmembrane</keyword>
<keyword evidence="2" id="KW-0472">Membrane</keyword>
<feature type="compositionally biased region" description="Basic and acidic residues" evidence="1">
    <location>
        <begin position="105"/>
        <end position="114"/>
    </location>
</feature>
<evidence type="ECO:0000256" key="1">
    <source>
        <dbReference type="SAM" id="MobiDB-lite"/>
    </source>
</evidence>
<feature type="transmembrane region" description="Helical" evidence="2">
    <location>
        <begin position="278"/>
        <end position="303"/>
    </location>
</feature>
<sequence>MSKIIDDVKTGLKGIRGAGDAIRGEVLDATDQVFDTDPRHPETLKDSADNRAIADKGKQDMRGVDDMIARREWKKKGVEPPTHVQREDEKPLAADRPSEGLSGYPDEKPPSTSRYEEHLVSMPIASFYGPGNIASWLCMVVSVVTTWCLNAEYRRKDSISADLVVVLAVPGVAAGHAIYMLFFGNSNHESILHLFTSADSEVVKHAAAAEAALDVCETFSAIAVLLVFVSMFFGHMRRTLAVVTVGLLAFSTEAVVFTQMKGVSVSDTNLTRPFLFNFFEVMVSLVVFVAVWLAAFSIIIMWLRLGIVEEPEEQKEMESVDPELEIEVRAALVGQALDMDSAVRLENQQQSAMALQFTEGEARHGNPMRFLTLLSIPLSLLATFVSISTPLGALGETSFIPSPNSGVSALFFVPRTTTHITELDQMVSLCVGIITLLFSLWDTFKSQKKEESRALRKTREQAAHRGRNWRQRRLNAGLHFLRQVNDELDETTDEVRRQELLDKRNLIMVELFRMVGS</sequence>
<feature type="transmembrane region" description="Helical" evidence="2">
    <location>
        <begin position="163"/>
        <end position="182"/>
    </location>
</feature>
<keyword evidence="2" id="KW-1133">Transmembrane helix</keyword>
<evidence type="ECO:0000256" key="2">
    <source>
        <dbReference type="SAM" id="Phobius"/>
    </source>
</evidence>
<comment type="caution">
    <text evidence="3">The sequence shown here is derived from an EMBL/GenBank/DDBJ whole genome shotgun (WGS) entry which is preliminary data.</text>
</comment>
<accession>A0A8H4ZBC1</accession>